<feature type="transmembrane region" description="Helical" evidence="1">
    <location>
        <begin position="34"/>
        <end position="56"/>
    </location>
</feature>
<keyword evidence="3" id="KW-1185">Reference proteome</keyword>
<keyword evidence="1" id="KW-0812">Transmembrane</keyword>
<dbReference type="RefSeq" id="WP_267775004.1">
    <property type="nucleotide sequence ID" value="NZ_JAPNKE010000002.1"/>
</dbReference>
<reference evidence="2" key="1">
    <citation type="submission" date="2022-11" db="EMBL/GenBank/DDBJ databases">
        <title>Minimal conservation of predation-associated metabolite biosynthetic gene clusters underscores biosynthetic potential of Myxococcota including descriptions for ten novel species: Archangium lansinium sp. nov., Myxococcus landrumus sp. nov., Nannocystis bai.</title>
        <authorList>
            <person name="Ahearne A."/>
            <person name="Stevens C."/>
            <person name="Phillips K."/>
        </authorList>
    </citation>
    <scope>NUCLEOTIDE SEQUENCE</scope>
    <source>
        <strain evidence="2">Na p29</strain>
    </source>
</reference>
<protein>
    <submittedName>
        <fullName evidence="2">Uncharacterized protein</fullName>
    </submittedName>
</protein>
<evidence type="ECO:0000313" key="3">
    <source>
        <dbReference type="Proteomes" id="UP001150924"/>
    </source>
</evidence>
<evidence type="ECO:0000256" key="1">
    <source>
        <dbReference type="SAM" id="Phobius"/>
    </source>
</evidence>
<keyword evidence="1" id="KW-0472">Membrane</keyword>
<proteinExistence type="predicted"/>
<organism evidence="2 3">
    <name type="scientific">Nannocystis pusilla</name>
    <dbReference type="NCBI Taxonomy" id="889268"/>
    <lineage>
        <taxon>Bacteria</taxon>
        <taxon>Pseudomonadati</taxon>
        <taxon>Myxococcota</taxon>
        <taxon>Polyangia</taxon>
        <taxon>Nannocystales</taxon>
        <taxon>Nannocystaceae</taxon>
        <taxon>Nannocystis</taxon>
    </lineage>
</organism>
<keyword evidence="1" id="KW-1133">Transmembrane helix</keyword>
<comment type="caution">
    <text evidence="2">The sequence shown here is derived from an EMBL/GenBank/DDBJ whole genome shotgun (WGS) entry which is preliminary data.</text>
</comment>
<accession>A0A9X3EY92</accession>
<name>A0A9X3EY92_9BACT</name>
<gene>
    <name evidence="2" type="ORF">OV079_40315</name>
</gene>
<sequence>MAAFLVGIPTALFLPSTCRDPDPDFGCGEGYGRVYGSIMLAAAAVVTVIPTIVYGVRLDRHWLDRPVPRRVALAPGGLTLRF</sequence>
<dbReference type="AlphaFoldDB" id="A0A9X3EY92"/>
<evidence type="ECO:0000313" key="2">
    <source>
        <dbReference type="EMBL" id="MCY1011705.1"/>
    </source>
</evidence>
<dbReference type="Proteomes" id="UP001150924">
    <property type="component" value="Unassembled WGS sequence"/>
</dbReference>
<dbReference type="EMBL" id="JAPNKE010000002">
    <property type="protein sequence ID" value="MCY1011705.1"/>
    <property type="molecule type" value="Genomic_DNA"/>
</dbReference>